<evidence type="ECO:0000313" key="5">
    <source>
        <dbReference type="Proteomes" id="UP000593765"/>
    </source>
</evidence>
<evidence type="ECO:0000313" key="4">
    <source>
        <dbReference type="EMBL" id="QOV90141.1"/>
    </source>
</evidence>
<accession>A0A7M2WZ61</accession>
<dbReference type="Pfam" id="PF01408">
    <property type="entry name" value="GFO_IDH_MocA"/>
    <property type="match status" value="1"/>
</dbReference>
<dbReference type="InterPro" id="IPR036291">
    <property type="entry name" value="NAD(P)-bd_dom_sf"/>
</dbReference>
<evidence type="ECO:0000256" key="1">
    <source>
        <dbReference type="SAM" id="MobiDB-lite"/>
    </source>
</evidence>
<dbReference type="InterPro" id="IPR055170">
    <property type="entry name" value="GFO_IDH_MocA-like_dom"/>
</dbReference>
<proteinExistence type="predicted"/>
<name>A0A7M2WZ61_9BACT</name>
<dbReference type="PROSITE" id="PS51318">
    <property type="entry name" value="TAT"/>
    <property type="match status" value="1"/>
</dbReference>
<dbReference type="GO" id="GO:0000166">
    <property type="term" value="F:nucleotide binding"/>
    <property type="evidence" value="ECO:0007669"/>
    <property type="project" value="InterPro"/>
</dbReference>
<feature type="domain" description="GFO/IDH/MocA-like oxidoreductase" evidence="3">
    <location>
        <begin position="191"/>
        <end position="322"/>
    </location>
</feature>
<evidence type="ECO:0000259" key="3">
    <source>
        <dbReference type="Pfam" id="PF22725"/>
    </source>
</evidence>
<organism evidence="4 5">
    <name type="scientific">Humisphaera borealis</name>
    <dbReference type="NCBI Taxonomy" id="2807512"/>
    <lineage>
        <taxon>Bacteria</taxon>
        <taxon>Pseudomonadati</taxon>
        <taxon>Planctomycetota</taxon>
        <taxon>Phycisphaerae</taxon>
        <taxon>Tepidisphaerales</taxon>
        <taxon>Tepidisphaeraceae</taxon>
        <taxon>Humisphaera</taxon>
    </lineage>
</organism>
<dbReference type="PANTHER" id="PTHR43818:SF5">
    <property type="entry name" value="OXIDOREDUCTASE FAMILY PROTEIN"/>
    <property type="match status" value="1"/>
</dbReference>
<dbReference type="SUPFAM" id="SSF51735">
    <property type="entry name" value="NAD(P)-binding Rossmann-fold domains"/>
    <property type="match status" value="1"/>
</dbReference>
<dbReference type="KEGG" id="hbs:IPV69_01845"/>
<dbReference type="SUPFAM" id="SSF55347">
    <property type="entry name" value="Glyceraldehyde-3-phosphate dehydrogenase-like, C-terminal domain"/>
    <property type="match status" value="1"/>
</dbReference>
<dbReference type="Gene3D" id="3.30.360.10">
    <property type="entry name" value="Dihydrodipicolinate Reductase, domain 2"/>
    <property type="match status" value="1"/>
</dbReference>
<dbReference type="InterPro" id="IPR050463">
    <property type="entry name" value="Gfo/Idh/MocA_oxidrdct_glycsds"/>
</dbReference>
<evidence type="ECO:0000259" key="2">
    <source>
        <dbReference type="Pfam" id="PF01408"/>
    </source>
</evidence>
<dbReference type="InterPro" id="IPR006311">
    <property type="entry name" value="TAT_signal"/>
</dbReference>
<protein>
    <submittedName>
        <fullName evidence="4">Gfo/Idh/MocA family oxidoreductase</fullName>
    </submittedName>
</protein>
<dbReference type="AlphaFoldDB" id="A0A7M2WZ61"/>
<feature type="compositionally biased region" description="Basic and acidic residues" evidence="1">
    <location>
        <begin position="347"/>
        <end position="360"/>
    </location>
</feature>
<dbReference type="EMBL" id="CP063458">
    <property type="protein sequence ID" value="QOV90141.1"/>
    <property type="molecule type" value="Genomic_DNA"/>
</dbReference>
<dbReference type="Proteomes" id="UP000593765">
    <property type="component" value="Chromosome"/>
</dbReference>
<feature type="region of interest" description="Disordered" evidence="1">
    <location>
        <begin position="340"/>
        <end position="360"/>
    </location>
</feature>
<dbReference type="Pfam" id="PF22725">
    <property type="entry name" value="GFO_IDH_MocA_C3"/>
    <property type="match status" value="1"/>
</dbReference>
<dbReference type="NCBIfam" id="TIGR01409">
    <property type="entry name" value="TAT_signal_seq"/>
    <property type="match status" value="1"/>
</dbReference>
<dbReference type="InterPro" id="IPR000683">
    <property type="entry name" value="Gfo/Idh/MocA-like_OxRdtase_N"/>
</dbReference>
<dbReference type="InterPro" id="IPR019546">
    <property type="entry name" value="TAT_signal_bac_arc"/>
</dbReference>
<dbReference type="PANTHER" id="PTHR43818">
    <property type="entry name" value="BCDNA.GH03377"/>
    <property type="match status" value="1"/>
</dbReference>
<dbReference type="RefSeq" id="WP_206295628.1">
    <property type="nucleotide sequence ID" value="NZ_CP063458.1"/>
</dbReference>
<reference evidence="4 5" key="1">
    <citation type="submission" date="2020-10" db="EMBL/GenBank/DDBJ databases">
        <title>Wide distribution of Phycisphaera-like planctomycetes from WD2101 soil group in peatlands and genome analysis of the first cultivated representative.</title>
        <authorList>
            <person name="Dedysh S.N."/>
            <person name="Beletsky A.V."/>
            <person name="Ivanova A."/>
            <person name="Kulichevskaya I.S."/>
            <person name="Suzina N.E."/>
            <person name="Philippov D.A."/>
            <person name="Rakitin A.L."/>
            <person name="Mardanov A.V."/>
            <person name="Ravin N.V."/>
        </authorList>
    </citation>
    <scope>NUCLEOTIDE SEQUENCE [LARGE SCALE GENOMIC DNA]</scope>
    <source>
        <strain evidence="4 5">M1803</strain>
    </source>
</reference>
<gene>
    <name evidence="4" type="ORF">IPV69_01845</name>
</gene>
<feature type="domain" description="Gfo/Idh/MocA-like oxidoreductase N-terminal" evidence="2">
    <location>
        <begin position="42"/>
        <end position="171"/>
    </location>
</feature>
<keyword evidence="5" id="KW-1185">Reference proteome</keyword>
<sequence length="451" mass="48903">MTDSIGSTRRDFLKTSAVAAGVALSANVVASRMAYAAGSDELKIGLVGAGGRGSGATAQALNTSNAVSLVAVADAFEDKAKSAVDRFKKDRPGQIAATAATTFSGFDAYKKVLDQKLDMVILATPPGFRPMHFEAAVQAGKNIFMEKPVGSDAPGIRRLLAANEEAKKKNLKVGVGLQRHHQQKYIDTIKKIHDGEIGDIVLLRVYWNGTRPWVRKRTEGMTEMEFQMRNWYYFTWLCGDHICEQHIHNLDVANWVMKGPPVEAQGAGGRQLPFGSDQGEIFDHHMLEYTYASGAKMLSMCRHQPGCWNAVSEYAHGTKGTADISGGRITFNDGRPEWKYQAAPGEGGKKGRGGDPDPYQVEHDTLAAAIRNNTPYNEGDYGASSSMTAILGRMATYSGQVVKYSDALERGEELMPRDYKWDGATPVKPGADGLYACAMPGKTQVLAAKKA</sequence>
<dbReference type="Gene3D" id="3.40.50.720">
    <property type="entry name" value="NAD(P)-binding Rossmann-like Domain"/>
    <property type="match status" value="1"/>
</dbReference>